<dbReference type="EMBL" id="JAFCMP010000557">
    <property type="protein sequence ID" value="KAG5174938.1"/>
    <property type="molecule type" value="Genomic_DNA"/>
</dbReference>
<feature type="non-terminal residue" evidence="1">
    <location>
        <position position="1"/>
    </location>
</feature>
<evidence type="ECO:0000313" key="1">
    <source>
        <dbReference type="EMBL" id="KAG5174938.1"/>
    </source>
</evidence>
<dbReference type="Proteomes" id="UP000664859">
    <property type="component" value="Unassembled WGS sequence"/>
</dbReference>
<sequence>ALCLRRCQLEAAEPVLSGVRRCVAKALSPLLRLPCAASRWPCCCCAAWAKAPGQHSGALPPRLPRCASAAAAASVCIAGAEADTPAHRKRGALAATRRASTTLRRPTAARACGWAPPRSARNLGLGWHAQHAACNEPADD</sequence>
<keyword evidence="2" id="KW-1185">Reference proteome</keyword>
<organism evidence="1 2">
    <name type="scientific">Tribonema minus</name>
    <dbReference type="NCBI Taxonomy" id="303371"/>
    <lineage>
        <taxon>Eukaryota</taxon>
        <taxon>Sar</taxon>
        <taxon>Stramenopiles</taxon>
        <taxon>Ochrophyta</taxon>
        <taxon>PX clade</taxon>
        <taxon>Xanthophyceae</taxon>
        <taxon>Tribonematales</taxon>
        <taxon>Tribonemataceae</taxon>
        <taxon>Tribonema</taxon>
    </lineage>
</organism>
<evidence type="ECO:0000313" key="2">
    <source>
        <dbReference type="Proteomes" id="UP000664859"/>
    </source>
</evidence>
<accession>A0A836C7R8</accession>
<proteinExistence type="predicted"/>
<comment type="caution">
    <text evidence="1">The sequence shown here is derived from an EMBL/GenBank/DDBJ whole genome shotgun (WGS) entry which is preliminary data.</text>
</comment>
<dbReference type="AlphaFoldDB" id="A0A836C7R8"/>
<protein>
    <submittedName>
        <fullName evidence="1">Uncharacterized protein</fullName>
    </submittedName>
</protein>
<gene>
    <name evidence="1" type="ORF">JKP88DRAFT_266037</name>
</gene>
<reference evidence="1" key="1">
    <citation type="submission" date="2021-02" db="EMBL/GenBank/DDBJ databases">
        <title>First Annotated Genome of the Yellow-green Alga Tribonema minus.</title>
        <authorList>
            <person name="Mahan K.M."/>
        </authorList>
    </citation>
    <scope>NUCLEOTIDE SEQUENCE</scope>
    <source>
        <strain evidence="1">UTEX B ZZ1240</strain>
    </source>
</reference>
<name>A0A836C7R8_9STRA</name>